<dbReference type="PANTHER" id="PTHR47969">
    <property type="entry name" value="CHROMOSOME-ASSOCIATED KINESIN KIF4A-RELATED"/>
    <property type="match status" value="1"/>
</dbReference>
<evidence type="ECO:0000256" key="1">
    <source>
        <dbReference type="ARBA" id="ARBA00022741"/>
    </source>
</evidence>
<evidence type="ECO:0000259" key="7">
    <source>
        <dbReference type="PROSITE" id="PS50067"/>
    </source>
</evidence>
<comment type="similarity">
    <text evidence="3 4">Belongs to the TRAFAC class myosin-kinesin ATPase superfamily. Kinesin family.</text>
</comment>
<keyword evidence="2 3" id="KW-0067">ATP-binding</keyword>
<dbReference type="PANTHER" id="PTHR47969:SF29">
    <property type="entry name" value="KINESIN-LIKE PROTEIN"/>
    <property type="match status" value="1"/>
</dbReference>
<comment type="caution">
    <text evidence="9">The sequence shown here is derived from an EMBL/GenBank/DDBJ whole genome shotgun (WGS) entry which is preliminary data.</text>
</comment>
<evidence type="ECO:0000256" key="2">
    <source>
        <dbReference type="ARBA" id="ARBA00022840"/>
    </source>
</evidence>
<feature type="region of interest" description="Disordered" evidence="6">
    <location>
        <begin position="366"/>
        <end position="410"/>
    </location>
</feature>
<dbReference type="GO" id="GO:0016567">
    <property type="term" value="P:protein ubiquitination"/>
    <property type="evidence" value="ECO:0007669"/>
    <property type="project" value="InterPro"/>
</dbReference>
<dbReference type="InterPro" id="IPR036961">
    <property type="entry name" value="Kinesin_motor_dom_sf"/>
</dbReference>
<evidence type="ECO:0000256" key="4">
    <source>
        <dbReference type="RuleBase" id="RU000394"/>
    </source>
</evidence>
<dbReference type="GO" id="GO:0007018">
    <property type="term" value="P:microtubule-based movement"/>
    <property type="evidence" value="ECO:0007669"/>
    <property type="project" value="InterPro"/>
</dbReference>
<dbReference type="OrthoDB" id="20295at2759"/>
<dbReference type="EMBL" id="BRXZ01001561">
    <property type="protein sequence ID" value="GMH74099.1"/>
    <property type="molecule type" value="Genomic_DNA"/>
</dbReference>
<evidence type="ECO:0000313" key="10">
    <source>
        <dbReference type="Proteomes" id="UP001165082"/>
    </source>
</evidence>
<dbReference type="GO" id="GO:0003777">
    <property type="term" value="F:microtubule motor activity"/>
    <property type="evidence" value="ECO:0007669"/>
    <property type="project" value="InterPro"/>
</dbReference>
<evidence type="ECO:0000256" key="6">
    <source>
        <dbReference type="SAM" id="MobiDB-lite"/>
    </source>
</evidence>
<dbReference type="PROSITE" id="PS50067">
    <property type="entry name" value="KINESIN_MOTOR_2"/>
    <property type="match status" value="1"/>
</dbReference>
<proteinExistence type="inferred from homology"/>
<evidence type="ECO:0000256" key="3">
    <source>
        <dbReference type="PROSITE-ProRule" id="PRU00283"/>
    </source>
</evidence>
<dbReference type="SUPFAM" id="SSF57850">
    <property type="entry name" value="RING/U-box"/>
    <property type="match status" value="1"/>
</dbReference>
<feature type="coiled-coil region" evidence="5">
    <location>
        <begin position="334"/>
        <end position="361"/>
    </location>
</feature>
<dbReference type="InterPro" id="IPR027417">
    <property type="entry name" value="P-loop_NTPase"/>
</dbReference>
<dbReference type="InterPro" id="IPR003613">
    <property type="entry name" value="Ubox_domain"/>
</dbReference>
<sequence>MTTLPSTPLADVSNSFSPHSKLPAAKLPFTPTTNDLLNDLNLAPPPTPKTPDILTGRGYSEEELEVVASLETKEEAPVPLTFEMLSLFILHEDTLKFLPISSIGTLHSLSKDFNRVMGESEKVWHIACSTLAHEKSLYLPYAQLERQQGRWKSIFFEQLFPARNKWGVAEGEASASDFKIQVASRFRPGPRKKSSILLPLHQRLRLLRKQQKGGGPVTLGTKLPEKFVDPLMGGVMNSPVKLPGSGKVCERKVIIGHLLRDSRDPFDSSPLSASDLVPCEELKEEIKEYNEKKKIALFAAEDDGKGDGTDGNFRVASDDVKALTEAGGDITPEILQALLEADRLETAMKEAEEQVEREKRAKLTKKRFNKWGDEEQEGAGEGGERGEEEQSNGSAQAGENATPLPSATDASLSDVITNTAKESEIAQIITAPQKRDARVLTIEKSRVLMHIDGRGIRPFLMSGGCFNESATQKDVYEKCGRAPVVSALNGINACLLAYGQTGSGKTHTMFGPDNVLVDCWEASKEASRRRHSTVDDAVHSVLNTRNGDVGLAVRACAEICSCLGLHEGKGESEYEVVGTLSCQYVQIYNEQITCLLGSTNQVHMRGEVMQGARTVMVTSLSMMLELLVLAETNKKRAATAMNDRSSRSHSILVFNISQKNKKLDSLVKSVLHVVDLAGSERLKKSKVEGIHKNEAININTSLMVLGKVVSALVEKRRHVPYFESKLTSILRNSLGGNSRTTAVIAARMDDSHGNETLQSLRFGERCAAITNSVAAAATNATDAIRAVDKALKLCESQIASLEKRNMTHLPMYAQVKEKFHTLKLKRGEIE</sequence>
<evidence type="ECO:0000259" key="8">
    <source>
        <dbReference type="PROSITE" id="PS51698"/>
    </source>
</evidence>
<dbReference type="InterPro" id="IPR013083">
    <property type="entry name" value="Znf_RING/FYVE/PHD"/>
</dbReference>
<dbReference type="Pfam" id="PF04564">
    <property type="entry name" value="U-box"/>
    <property type="match status" value="1"/>
</dbReference>
<keyword evidence="3 4" id="KW-0505">Motor protein</keyword>
<feature type="domain" description="U-box" evidence="8">
    <location>
        <begin position="222"/>
        <end position="296"/>
    </location>
</feature>
<dbReference type="InterPro" id="IPR001752">
    <property type="entry name" value="Kinesin_motor_dom"/>
</dbReference>
<organism evidence="9 10">
    <name type="scientific">Triparma retinervis</name>
    <dbReference type="NCBI Taxonomy" id="2557542"/>
    <lineage>
        <taxon>Eukaryota</taxon>
        <taxon>Sar</taxon>
        <taxon>Stramenopiles</taxon>
        <taxon>Ochrophyta</taxon>
        <taxon>Bolidophyceae</taxon>
        <taxon>Parmales</taxon>
        <taxon>Triparmaceae</taxon>
        <taxon>Triparma</taxon>
    </lineage>
</organism>
<dbReference type="Gene3D" id="3.40.850.10">
    <property type="entry name" value="Kinesin motor domain"/>
    <property type="match status" value="1"/>
</dbReference>
<dbReference type="Pfam" id="PF00225">
    <property type="entry name" value="Kinesin"/>
    <property type="match status" value="1"/>
</dbReference>
<dbReference type="AlphaFoldDB" id="A0A9W7ALW5"/>
<gene>
    <name evidence="9" type="ORF">TrRE_jg11915</name>
</gene>
<evidence type="ECO:0000256" key="5">
    <source>
        <dbReference type="SAM" id="Coils"/>
    </source>
</evidence>
<dbReference type="InterPro" id="IPR027640">
    <property type="entry name" value="Kinesin-like_fam"/>
</dbReference>
<protein>
    <recommendedName>
        <fullName evidence="4">Kinesin-like protein</fullName>
    </recommendedName>
</protein>
<dbReference type="GO" id="GO:0005875">
    <property type="term" value="C:microtubule associated complex"/>
    <property type="evidence" value="ECO:0007669"/>
    <property type="project" value="TreeGrafter"/>
</dbReference>
<dbReference type="SMART" id="SM00129">
    <property type="entry name" value="KISc"/>
    <property type="match status" value="1"/>
</dbReference>
<feature type="binding site" evidence="3">
    <location>
        <begin position="499"/>
        <end position="506"/>
    </location>
    <ligand>
        <name>ATP</name>
        <dbReference type="ChEBI" id="CHEBI:30616"/>
    </ligand>
</feature>
<keyword evidence="5" id="KW-0175">Coiled coil</keyword>
<keyword evidence="4" id="KW-0493">Microtubule</keyword>
<dbReference type="GO" id="GO:0008017">
    <property type="term" value="F:microtubule binding"/>
    <property type="evidence" value="ECO:0007669"/>
    <property type="project" value="InterPro"/>
</dbReference>
<dbReference type="SUPFAM" id="SSF52540">
    <property type="entry name" value="P-loop containing nucleoside triphosphate hydrolases"/>
    <property type="match status" value="1"/>
</dbReference>
<feature type="domain" description="Kinesin motor" evidence="7">
    <location>
        <begin position="427"/>
        <end position="769"/>
    </location>
</feature>
<dbReference type="PROSITE" id="PS00411">
    <property type="entry name" value="KINESIN_MOTOR_1"/>
    <property type="match status" value="1"/>
</dbReference>
<dbReference type="GO" id="GO:0051231">
    <property type="term" value="P:spindle elongation"/>
    <property type="evidence" value="ECO:0007669"/>
    <property type="project" value="TreeGrafter"/>
</dbReference>
<reference evidence="9" key="1">
    <citation type="submission" date="2022-07" db="EMBL/GenBank/DDBJ databases">
        <title>Genome analysis of Parmales, a sister group of diatoms, reveals the evolutionary specialization of diatoms from phago-mixotrophs to photoautotrophs.</title>
        <authorList>
            <person name="Ban H."/>
            <person name="Sato S."/>
            <person name="Yoshikawa S."/>
            <person name="Kazumasa Y."/>
            <person name="Nakamura Y."/>
            <person name="Ichinomiya M."/>
            <person name="Saitoh K."/>
            <person name="Sato N."/>
            <person name="Blanc-Mathieu R."/>
            <person name="Endo H."/>
            <person name="Kuwata A."/>
            <person name="Ogata H."/>
        </authorList>
    </citation>
    <scope>NUCLEOTIDE SEQUENCE</scope>
</reference>
<dbReference type="SMART" id="SM00504">
    <property type="entry name" value="Ubox"/>
    <property type="match status" value="1"/>
</dbReference>
<dbReference type="InterPro" id="IPR019821">
    <property type="entry name" value="Kinesin_motor_CS"/>
</dbReference>
<dbReference type="Gene3D" id="3.30.40.10">
    <property type="entry name" value="Zinc/RING finger domain, C3HC4 (zinc finger)"/>
    <property type="match status" value="1"/>
</dbReference>
<dbReference type="GO" id="GO:0005874">
    <property type="term" value="C:microtubule"/>
    <property type="evidence" value="ECO:0007669"/>
    <property type="project" value="UniProtKB-KW"/>
</dbReference>
<dbReference type="GO" id="GO:0007052">
    <property type="term" value="P:mitotic spindle organization"/>
    <property type="evidence" value="ECO:0007669"/>
    <property type="project" value="TreeGrafter"/>
</dbReference>
<keyword evidence="1 3" id="KW-0547">Nucleotide-binding</keyword>
<dbReference type="Proteomes" id="UP001165082">
    <property type="component" value="Unassembled WGS sequence"/>
</dbReference>
<accession>A0A9W7ALW5</accession>
<dbReference type="GO" id="GO:0004842">
    <property type="term" value="F:ubiquitin-protein transferase activity"/>
    <property type="evidence" value="ECO:0007669"/>
    <property type="project" value="InterPro"/>
</dbReference>
<keyword evidence="10" id="KW-1185">Reference proteome</keyword>
<dbReference type="PROSITE" id="PS51698">
    <property type="entry name" value="U_BOX"/>
    <property type="match status" value="1"/>
</dbReference>
<name>A0A9W7ALW5_9STRA</name>
<evidence type="ECO:0000313" key="9">
    <source>
        <dbReference type="EMBL" id="GMH74099.1"/>
    </source>
</evidence>
<dbReference type="PRINTS" id="PR00380">
    <property type="entry name" value="KINESINHEAVY"/>
</dbReference>
<feature type="compositionally biased region" description="Polar residues" evidence="6">
    <location>
        <begin position="391"/>
        <end position="410"/>
    </location>
</feature>
<dbReference type="GO" id="GO:0005524">
    <property type="term" value="F:ATP binding"/>
    <property type="evidence" value="ECO:0007669"/>
    <property type="project" value="UniProtKB-UniRule"/>
</dbReference>